<dbReference type="GO" id="GO:0061630">
    <property type="term" value="F:ubiquitin protein ligase activity"/>
    <property type="evidence" value="ECO:0007669"/>
    <property type="project" value="TreeGrafter"/>
</dbReference>
<dbReference type="EMBL" id="VRMN01000002">
    <property type="protein sequence ID" value="KAA8496531.1"/>
    <property type="molecule type" value="Genomic_DNA"/>
</dbReference>
<evidence type="ECO:0000313" key="8">
    <source>
        <dbReference type="Proteomes" id="UP000324585"/>
    </source>
</evidence>
<keyword evidence="8" id="KW-1185">Reference proteome</keyword>
<dbReference type="Pfam" id="PF13639">
    <property type="entry name" value="zf-RING_2"/>
    <property type="match status" value="1"/>
</dbReference>
<keyword evidence="2 4" id="KW-0863">Zinc-finger</keyword>
<sequence>MNTVIQWILDFLASNAFILIIVLMVVVCVLVIILSSSANVLYWVVGTIVLFTLFICVVRPMYMRYLVNRRRAANAHREEILDLEDAYPDPMFGSGFEAPPLAQVNSVDVDAQGSGAMQQRASRHNSGLRKAQIDQFAPEVEQLAVNSEVETCSVCLELIEVGNMKRVLRCGHEYHSACISRWLSRKPVCPLCQAPAAKEPLFPGEASPGISYPLPVHSSEQTYSPSYPVPIPPVDAMRHDDYLHGDRTAASASTWEGTAYIPATMNGYPVPAAPAPLSSSV</sequence>
<dbReference type="InterPro" id="IPR013083">
    <property type="entry name" value="Znf_RING/FYVE/PHD"/>
</dbReference>
<dbReference type="PROSITE" id="PS50089">
    <property type="entry name" value="ZF_RING_2"/>
    <property type="match status" value="1"/>
</dbReference>
<dbReference type="GO" id="GO:0008270">
    <property type="term" value="F:zinc ion binding"/>
    <property type="evidence" value="ECO:0007669"/>
    <property type="project" value="UniProtKB-KW"/>
</dbReference>
<keyword evidence="5" id="KW-1133">Transmembrane helix</keyword>
<dbReference type="SMART" id="SM00184">
    <property type="entry name" value="RING"/>
    <property type="match status" value="1"/>
</dbReference>
<evidence type="ECO:0000256" key="3">
    <source>
        <dbReference type="ARBA" id="ARBA00022833"/>
    </source>
</evidence>
<dbReference type="InterPro" id="IPR051834">
    <property type="entry name" value="RING_finger_E3_ligase"/>
</dbReference>
<evidence type="ECO:0000313" key="7">
    <source>
        <dbReference type="EMBL" id="KAA8496531.1"/>
    </source>
</evidence>
<evidence type="ECO:0000256" key="4">
    <source>
        <dbReference type="PROSITE-ProRule" id="PRU00175"/>
    </source>
</evidence>
<evidence type="ECO:0000256" key="5">
    <source>
        <dbReference type="SAM" id="Phobius"/>
    </source>
</evidence>
<feature type="transmembrane region" description="Helical" evidence="5">
    <location>
        <begin position="12"/>
        <end position="34"/>
    </location>
</feature>
<dbReference type="PANTHER" id="PTHR45931">
    <property type="entry name" value="SI:CH211-59O9.10"/>
    <property type="match status" value="1"/>
</dbReference>
<feature type="domain" description="RING-type" evidence="6">
    <location>
        <begin position="152"/>
        <end position="193"/>
    </location>
</feature>
<organism evidence="7 8">
    <name type="scientific">Porphyridium purpureum</name>
    <name type="common">Red alga</name>
    <name type="synonym">Porphyridium cruentum</name>
    <dbReference type="NCBI Taxonomy" id="35688"/>
    <lineage>
        <taxon>Eukaryota</taxon>
        <taxon>Rhodophyta</taxon>
        <taxon>Bangiophyceae</taxon>
        <taxon>Porphyridiales</taxon>
        <taxon>Porphyridiaceae</taxon>
        <taxon>Porphyridium</taxon>
    </lineage>
</organism>
<dbReference type="AlphaFoldDB" id="A0A5J4YY50"/>
<keyword evidence="5" id="KW-0472">Membrane</keyword>
<evidence type="ECO:0000256" key="1">
    <source>
        <dbReference type="ARBA" id="ARBA00022723"/>
    </source>
</evidence>
<gene>
    <name evidence="7" type="ORF">FVE85_0260</name>
</gene>
<evidence type="ECO:0000256" key="2">
    <source>
        <dbReference type="ARBA" id="ARBA00022771"/>
    </source>
</evidence>
<feature type="transmembrane region" description="Helical" evidence="5">
    <location>
        <begin position="40"/>
        <end position="62"/>
    </location>
</feature>
<dbReference type="PANTHER" id="PTHR45931:SF3">
    <property type="entry name" value="RING ZINC FINGER-CONTAINING PROTEIN"/>
    <property type="match status" value="1"/>
</dbReference>
<dbReference type="Proteomes" id="UP000324585">
    <property type="component" value="Unassembled WGS sequence"/>
</dbReference>
<dbReference type="GO" id="GO:0005634">
    <property type="term" value="C:nucleus"/>
    <property type="evidence" value="ECO:0007669"/>
    <property type="project" value="TreeGrafter"/>
</dbReference>
<keyword evidence="1" id="KW-0479">Metal-binding</keyword>
<dbReference type="SUPFAM" id="SSF57850">
    <property type="entry name" value="RING/U-box"/>
    <property type="match status" value="1"/>
</dbReference>
<comment type="caution">
    <text evidence="7">The sequence shown here is derived from an EMBL/GenBank/DDBJ whole genome shotgun (WGS) entry which is preliminary data.</text>
</comment>
<evidence type="ECO:0000259" key="6">
    <source>
        <dbReference type="PROSITE" id="PS50089"/>
    </source>
</evidence>
<dbReference type="OrthoDB" id="21204at2759"/>
<reference evidence="8" key="1">
    <citation type="journal article" date="2019" name="Nat. Commun.">
        <title>Expansion of phycobilisome linker gene families in mesophilic red algae.</title>
        <authorList>
            <person name="Lee J."/>
            <person name="Kim D."/>
            <person name="Bhattacharya D."/>
            <person name="Yoon H.S."/>
        </authorList>
    </citation>
    <scope>NUCLEOTIDE SEQUENCE [LARGE SCALE GENOMIC DNA]</scope>
    <source>
        <strain evidence="8">CCMP 1328</strain>
    </source>
</reference>
<dbReference type="InterPro" id="IPR001841">
    <property type="entry name" value="Znf_RING"/>
</dbReference>
<dbReference type="GO" id="GO:0006511">
    <property type="term" value="P:ubiquitin-dependent protein catabolic process"/>
    <property type="evidence" value="ECO:0007669"/>
    <property type="project" value="TreeGrafter"/>
</dbReference>
<keyword evidence="5" id="KW-0812">Transmembrane</keyword>
<dbReference type="Gene3D" id="3.30.40.10">
    <property type="entry name" value="Zinc/RING finger domain, C3HC4 (zinc finger)"/>
    <property type="match status" value="1"/>
</dbReference>
<proteinExistence type="predicted"/>
<accession>A0A5J4YY50</accession>
<name>A0A5J4YY50_PORPP</name>
<protein>
    <submittedName>
        <fullName evidence="7">E3 ubiquitin-protein ligase RLIM</fullName>
    </submittedName>
</protein>
<keyword evidence="3" id="KW-0862">Zinc</keyword>